<organism evidence="2 3">
    <name type="scientific">Candidatus Yanofskybacteria bacterium RIFCSPLOWO2_01_FULL_42_49</name>
    <dbReference type="NCBI Taxonomy" id="1802694"/>
    <lineage>
        <taxon>Bacteria</taxon>
        <taxon>Candidatus Yanofskyibacteriota</taxon>
    </lineage>
</organism>
<dbReference type="AlphaFoldDB" id="A0A1F8GD98"/>
<dbReference type="PROSITE" id="PS50887">
    <property type="entry name" value="GGDEF"/>
    <property type="match status" value="1"/>
</dbReference>
<dbReference type="CDD" id="cd01949">
    <property type="entry name" value="GGDEF"/>
    <property type="match status" value="1"/>
</dbReference>
<dbReference type="GO" id="GO:0052621">
    <property type="term" value="F:diguanylate cyclase activity"/>
    <property type="evidence" value="ECO:0007669"/>
    <property type="project" value="TreeGrafter"/>
</dbReference>
<dbReference type="Pfam" id="PF00990">
    <property type="entry name" value="GGDEF"/>
    <property type="match status" value="1"/>
</dbReference>
<gene>
    <name evidence="2" type="ORF">A2918_02665</name>
</gene>
<dbReference type="InterPro" id="IPR029787">
    <property type="entry name" value="Nucleotide_cyclase"/>
</dbReference>
<dbReference type="PANTHER" id="PTHR45138">
    <property type="entry name" value="REGULATORY COMPONENTS OF SENSORY TRANSDUCTION SYSTEM"/>
    <property type="match status" value="1"/>
</dbReference>
<dbReference type="SMART" id="SM00267">
    <property type="entry name" value="GGDEF"/>
    <property type="match status" value="1"/>
</dbReference>
<sequence length="198" mass="22750">MSEEIKKLKQEIYKRDIQIRELKKLATKDPLTGLYNRRGFEEEVSRIIKDISYGRENQDARRHFFVDSISILFFDVDNFKKLNDVHGHKIGDQMLQRVAQIISGKVRSVDFVARWGGEEIVAALVGTNEDEAYKKAEEIRAAIKSRVKVKDTAVTVSVGVACFDEDMSFKELVERADKAMYVAKHEKGKDCVVKYSTR</sequence>
<dbReference type="PANTHER" id="PTHR45138:SF9">
    <property type="entry name" value="DIGUANYLATE CYCLASE DGCM-RELATED"/>
    <property type="match status" value="1"/>
</dbReference>
<dbReference type="EMBL" id="MGKI01000006">
    <property type="protein sequence ID" value="OGN23010.1"/>
    <property type="molecule type" value="Genomic_DNA"/>
</dbReference>
<dbReference type="FunFam" id="3.30.70.270:FF:000001">
    <property type="entry name" value="Diguanylate cyclase domain protein"/>
    <property type="match status" value="1"/>
</dbReference>
<accession>A0A1F8GD98</accession>
<dbReference type="NCBIfam" id="TIGR00254">
    <property type="entry name" value="GGDEF"/>
    <property type="match status" value="1"/>
</dbReference>
<dbReference type="InterPro" id="IPR043128">
    <property type="entry name" value="Rev_trsase/Diguanyl_cyclase"/>
</dbReference>
<protein>
    <recommendedName>
        <fullName evidence="1">GGDEF domain-containing protein</fullName>
    </recommendedName>
</protein>
<evidence type="ECO:0000259" key="1">
    <source>
        <dbReference type="PROSITE" id="PS50887"/>
    </source>
</evidence>
<evidence type="ECO:0000313" key="2">
    <source>
        <dbReference type="EMBL" id="OGN23010.1"/>
    </source>
</evidence>
<proteinExistence type="predicted"/>
<dbReference type="Proteomes" id="UP000178227">
    <property type="component" value="Unassembled WGS sequence"/>
</dbReference>
<dbReference type="InterPro" id="IPR050469">
    <property type="entry name" value="Diguanylate_Cyclase"/>
</dbReference>
<feature type="domain" description="GGDEF" evidence="1">
    <location>
        <begin position="67"/>
        <end position="197"/>
    </location>
</feature>
<evidence type="ECO:0000313" key="3">
    <source>
        <dbReference type="Proteomes" id="UP000178227"/>
    </source>
</evidence>
<comment type="caution">
    <text evidence="2">The sequence shown here is derived from an EMBL/GenBank/DDBJ whole genome shotgun (WGS) entry which is preliminary data.</text>
</comment>
<reference evidence="2 3" key="1">
    <citation type="journal article" date="2016" name="Nat. Commun.">
        <title>Thousands of microbial genomes shed light on interconnected biogeochemical processes in an aquifer system.</title>
        <authorList>
            <person name="Anantharaman K."/>
            <person name="Brown C.T."/>
            <person name="Hug L.A."/>
            <person name="Sharon I."/>
            <person name="Castelle C.J."/>
            <person name="Probst A.J."/>
            <person name="Thomas B.C."/>
            <person name="Singh A."/>
            <person name="Wilkins M.J."/>
            <person name="Karaoz U."/>
            <person name="Brodie E.L."/>
            <person name="Williams K.H."/>
            <person name="Hubbard S.S."/>
            <person name="Banfield J.F."/>
        </authorList>
    </citation>
    <scope>NUCLEOTIDE SEQUENCE [LARGE SCALE GENOMIC DNA]</scope>
</reference>
<dbReference type="STRING" id="1802694.A2918_02665"/>
<name>A0A1F8GD98_9BACT</name>
<dbReference type="Gene3D" id="3.30.70.270">
    <property type="match status" value="1"/>
</dbReference>
<dbReference type="SUPFAM" id="SSF55073">
    <property type="entry name" value="Nucleotide cyclase"/>
    <property type="match status" value="1"/>
</dbReference>
<dbReference type="InterPro" id="IPR000160">
    <property type="entry name" value="GGDEF_dom"/>
</dbReference>